<reference evidence="6 7" key="1">
    <citation type="submission" date="2018-08" db="EMBL/GenBank/DDBJ databases">
        <title>A genome reference for cultivated species of the human gut microbiota.</title>
        <authorList>
            <person name="Zou Y."/>
            <person name="Xue W."/>
            <person name="Luo G."/>
        </authorList>
    </citation>
    <scope>NUCLEOTIDE SEQUENCE [LARGE SCALE GENOMIC DNA]</scope>
    <source>
        <strain evidence="6 7">AM50-15</strain>
    </source>
</reference>
<keyword evidence="2 4" id="KW-0378">Hydrolase</keyword>
<evidence type="ECO:0000256" key="2">
    <source>
        <dbReference type="ARBA" id="ARBA00022801"/>
    </source>
</evidence>
<feature type="signal peptide" evidence="5">
    <location>
        <begin position="1"/>
        <end position="22"/>
    </location>
</feature>
<evidence type="ECO:0000313" key="7">
    <source>
        <dbReference type="Proteomes" id="UP000285173"/>
    </source>
</evidence>
<dbReference type="InterPro" id="IPR051801">
    <property type="entry name" value="GH28_Enzymes"/>
</dbReference>
<dbReference type="InterPro" id="IPR006626">
    <property type="entry name" value="PbH1"/>
</dbReference>
<dbReference type="PANTHER" id="PTHR31339">
    <property type="entry name" value="PECTIN LYASE-RELATED"/>
    <property type="match status" value="1"/>
</dbReference>
<dbReference type="EMBL" id="QSEF01000019">
    <property type="protein sequence ID" value="RGZ46038.1"/>
    <property type="molecule type" value="Genomic_DNA"/>
</dbReference>
<dbReference type="InterPro" id="IPR011050">
    <property type="entry name" value="Pectin_lyase_fold/virulence"/>
</dbReference>
<sequence>MNVIRKIMILCLLAGMLMPVWAKDYQMTMFGIKSDGTTMNTRSIQKAIDFISESGGGRLVFTVGRYLTGSIHLKSNVTIHLGEGAVLVGSTNPYDYDMELNAWYGLILANKQDNIGITGKGVIDGRGRELANNFINQVYSGVIKDKLQLGRVANRPKLVYFRECKNVEIKGVTMMNPAFWTQTYDQCENLLIDGITVHSRAYWNNDGMDIVDCNGALIQNCYVDATDDAICLKSHSADAVCQNIEVRNNTACSSASGIKFGTASTGGFKNIKIINNTIFDTFRSAITIQAVDGGLVENIVVDSLRSINTGNPIYLVVGERREGRRSRMDNVHFSNVYAEVPATKPDAGYDYEGPTEDNPRNVSPSGIVGLPDNKITNVSIENVEIVYPGGGNPLYAKVGLDELDKVPEMPKAYPEFSQHKELPAWGFYVRHVDGVTFKNVKLTALKKDYRPAIVLDDVHNGAFTKIKVVEPSAGKKEKIHVYKSTKIKK</sequence>
<evidence type="ECO:0000256" key="5">
    <source>
        <dbReference type="SAM" id="SignalP"/>
    </source>
</evidence>
<name>A0A3R6G758_9BACT</name>
<evidence type="ECO:0000256" key="4">
    <source>
        <dbReference type="RuleBase" id="RU361169"/>
    </source>
</evidence>
<dbReference type="GO" id="GO:0004650">
    <property type="term" value="F:polygalacturonase activity"/>
    <property type="evidence" value="ECO:0007669"/>
    <property type="project" value="InterPro"/>
</dbReference>
<evidence type="ECO:0000256" key="3">
    <source>
        <dbReference type="ARBA" id="ARBA00023295"/>
    </source>
</evidence>
<dbReference type="Gene3D" id="2.160.20.10">
    <property type="entry name" value="Single-stranded right-handed beta-helix, Pectin lyase-like"/>
    <property type="match status" value="1"/>
</dbReference>
<dbReference type="InterPro" id="IPR000743">
    <property type="entry name" value="Glyco_hydro_28"/>
</dbReference>
<dbReference type="PANTHER" id="PTHR31339:SF9">
    <property type="entry name" value="PLASMIN AND FIBRONECTIN-BINDING PROTEIN A"/>
    <property type="match status" value="1"/>
</dbReference>
<comment type="similarity">
    <text evidence="1 4">Belongs to the glycosyl hydrolase 28 family.</text>
</comment>
<evidence type="ECO:0000313" key="6">
    <source>
        <dbReference type="EMBL" id="RGZ46038.1"/>
    </source>
</evidence>
<dbReference type="SUPFAM" id="SSF51126">
    <property type="entry name" value="Pectin lyase-like"/>
    <property type="match status" value="1"/>
</dbReference>
<dbReference type="Proteomes" id="UP000285173">
    <property type="component" value="Unassembled WGS sequence"/>
</dbReference>
<proteinExistence type="inferred from homology"/>
<keyword evidence="5" id="KW-0732">Signal</keyword>
<dbReference type="InterPro" id="IPR012334">
    <property type="entry name" value="Pectin_lyas_fold"/>
</dbReference>
<dbReference type="GO" id="GO:0005975">
    <property type="term" value="P:carbohydrate metabolic process"/>
    <property type="evidence" value="ECO:0007669"/>
    <property type="project" value="InterPro"/>
</dbReference>
<dbReference type="Pfam" id="PF00295">
    <property type="entry name" value="Glyco_hydro_28"/>
    <property type="match status" value="1"/>
</dbReference>
<comment type="caution">
    <text evidence="6">The sequence shown here is derived from an EMBL/GenBank/DDBJ whole genome shotgun (WGS) entry which is preliminary data.</text>
</comment>
<feature type="chain" id="PRO_5018613342" evidence="5">
    <location>
        <begin position="23"/>
        <end position="489"/>
    </location>
</feature>
<protein>
    <submittedName>
        <fullName evidence="6">Glycoside hydrolase</fullName>
    </submittedName>
</protein>
<keyword evidence="3 4" id="KW-0326">Glycosidase</keyword>
<dbReference type="SMART" id="SM00710">
    <property type="entry name" value="PbH1"/>
    <property type="match status" value="6"/>
</dbReference>
<gene>
    <name evidence="6" type="ORF">DW986_13415</name>
</gene>
<dbReference type="AlphaFoldDB" id="A0A3R6G758"/>
<accession>A0A3R6G758</accession>
<organism evidence="6 7">
    <name type="scientific">Parabacteroides merdae</name>
    <dbReference type="NCBI Taxonomy" id="46503"/>
    <lineage>
        <taxon>Bacteria</taxon>
        <taxon>Pseudomonadati</taxon>
        <taxon>Bacteroidota</taxon>
        <taxon>Bacteroidia</taxon>
        <taxon>Bacteroidales</taxon>
        <taxon>Tannerellaceae</taxon>
        <taxon>Parabacteroides</taxon>
    </lineage>
</organism>
<evidence type="ECO:0000256" key="1">
    <source>
        <dbReference type="ARBA" id="ARBA00008834"/>
    </source>
</evidence>